<dbReference type="AlphaFoldDB" id="A0A8T1FH61"/>
<gene>
    <name evidence="1" type="ORF">PC118_g15472</name>
</gene>
<proteinExistence type="predicted"/>
<organism evidence="1 2">
    <name type="scientific">Phytophthora cactorum</name>
    <dbReference type="NCBI Taxonomy" id="29920"/>
    <lineage>
        <taxon>Eukaryota</taxon>
        <taxon>Sar</taxon>
        <taxon>Stramenopiles</taxon>
        <taxon>Oomycota</taxon>
        <taxon>Peronosporomycetes</taxon>
        <taxon>Peronosporales</taxon>
        <taxon>Peronosporaceae</taxon>
        <taxon>Phytophthora</taxon>
    </lineage>
</organism>
<protein>
    <submittedName>
        <fullName evidence="1">Uncharacterized protein</fullName>
    </submittedName>
</protein>
<name>A0A8T1FH61_9STRA</name>
<accession>A0A8T1FH61</accession>
<comment type="caution">
    <text evidence="1">The sequence shown here is derived from an EMBL/GenBank/DDBJ whole genome shotgun (WGS) entry which is preliminary data.</text>
</comment>
<dbReference type="Proteomes" id="UP000697107">
    <property type="component" value="Unassembled WGS sequence"/>
</dbReference>
<reference evidence="1" key="1">
    <citation type="submission" date="2018-10" db="EMBL/GenBank/DDBJ databases">
        <title>Effector identification in a new, highly contiguous assembly of the strawberry crown rot pathogen Phytophthora cactorum.</title>
        <authorList>
            <person name="Armitage A.D."/>
            <person name="Nellist C.F."/>
            <person name="Bates H."/>
            <person name="Vickerstaff R.J."/>
            <person name="Harrison R.J."/>
        </authorList>
    </citation>
    <scope>NUCLEOTIDE SEQUENCE</scope>
    <source>
        <strain evidence="1">P415</strain>
    </source>
</reference>
<evidence type="ECO:0000313" key="2">
    <source>
        <dbReference type="Proteomes" id="UP000697107"/>
    </source>
</evidence>
<evidence type="ECO:0000313" key="1">
    <source>
        <dbReference type="EMBL" id="KAG2972833.1"/>
    </source>
</evidence>
<dbReference type="VEuPathDB" id="FungiDB:PC110_g8050"/>
<dbReference type="EMBL" id="RCML01000602">
    <property type="protein sequence ID" value="KAG2972833.1"/>
    <property type="molecule type" value="Genomic_DNA"/>
</dbReference>
<sequence length="45" mass="5000">MTAISWWGSRPVHFLFSGGCLKMDCVTRQDGAAQMEVACPRVIKD</sequence>